<dbReference type="SUPFAM" id="SSF81606">
    <property type="entry name" value="PP2C-like"/>
    <property type="match status" value="1"/>
</dbReference>
<dbReference type="EMBL" id="QLMC01000006">
    <property type="protein sequence ID" value="RAJ93091.1"/>
    <property type="molecule type" value="Genomic_DNA"/>
</dbReference>
<dbReference type="Pfam" id="PF13672">
    <property type="entry name" value="PP2C_2"/>
    <property type="match status" value="1"/>
</dbReference>
<accession>A0A327WN26</accession>
<comment type="caution">
    <text evidence="2">The sequence shown here is derived from an EMBL/GenBank/DDBJ whole genome shotgun (WGS) entry which is preliminary data.</text>
</comment>
<dbReference type="OrthoDB" id="9801841at2"/>
<dbReference type="SMART" id="SM00332">
    <property type="entry name" value="PP2Cc"/>
    <property type="match status" value="1"/>
</dbReference>
<sequence length="269" mass="29227">MYITINRPVAFSHIGQRTSNQDTVYPAVEGADDSSPLFLVCDGMGGADKGEVASQLLCREIGAYAETAHFPVFDGEHLKAALEQAYAAYYAYLKQHPFVNRMGSTLALLQFHEQGATVAHLGDSRVYQVRGGKIIFQTKDHKQVNDMVEAGIITAVQAQTHPWRNRLSRAVVVNAGEVPRPSAVPEPELSVLTDVRAGDSFFMCTDGVLEQIDDYALEAIVSGPVPDQAKIASLLALCHDKTKDNYSGYLISVKNVQQTSPVPKPVAVP</sequence>
<dbReference type="AlphaFoldDB" id="A0A327WN26"/>
<evidence type="ECO:0000259" key="1">
    <source>
        <dbReference type="PROSITE" id="PS51746"/>
    </source>
</evidence>
<gene>
    <name evidence="2" type="ORF">LX87_04603</name>
</gene>
<organism evidence="2 3">
    <name type="scientific">Larkinella arboricola</name>
    <dbReference type="NCBI Taxonomy" id="643671"/>
    <lineage>
        <taxon>Bacteria</taxon>
        <taxon>Pseudomonadati</taxon>
        <taxon>Bacteroidota</taxon>
        <taxon>Cytophagia</taxon>
        <taxon>Cytophagales</taxon>
        <taxon>Spirosomataceae</taxon>
        <taxon>Larkinella</taxon>
    </lineage>
</organism>
<dbReference type="PROSITE" id="PS51746">
    <property type="entry name" value="PPM_2"/>
    <property type="match status" value="1"/>
</dbReference>
<dbReference type="Proteomes" id="UP000248790">
    <property type="component" value="Unassembled WGS sequence"/>
</dbReference>
<dbReference type="Gene3D" id="3.60.40.10">
    <property type="entry name" value="PPM-type phosphatase domain"/>
    <property type="match status" value="1"/>
</dbReference>
<keyword evidence="3" id="KW-1185">Reference proteome</keyword>
<feature type="domain" description="PPM-type phosphatase" evidence="1">
    <location>
        <begin position="7"/>
        <end position="253"/>
    </location>
</feature>
<protein>
    <submittedName>
        <fullName evidence="2">Protein phosphatase</fullName>
    </submittedName>
</protein>
<dbReference type="SMART" id="SM00331">
    <property type="entry name" value="PP2C_SIG"/>
    <property type="match status" value="1"/>
</dbReference>
<dbReference type="CDD" id="cd00143">
    <property type="entry name" value="PP2Cc"/>
    <property type="match status" value="1"/>
</dbReference>
<evidence type="ECO:0000313" key="3">
    <source>
        <dbReference type="Proteomes" id="UP000248790"/>
    </source>
</evidence>
<dbReference type="InterPro" id="IPR001932">
    <property type="entry name" value="PPM-type_phosphatase-like_dom"/>
</dbReference>
<dbReference type="InterPro" id="IPR036457">
    <property type="entry name" value="PPM-type-like_dom_sf"/>
</dbReference>
<proteinExistence type="predicted"/>
<reference evidence="2 3" key="1">
    <citation type="submission" date="2018-06" db="EMBL/GenBank/DDBJ databases">
        <title>Genomic Encyclopedia of Archaeal and Bacterial Type Strains, Phase II (KMG-II): from individual species to whole genera.</title>
        <authorList>
            <person name="Goeker M."/>
        </authorList>
    </citation>
    <scope>NUCLEOTIDE SEQUENCE [LARGE SCALE GENOMIC DNA]</scope>
    <source>
        <strain evidence="2 3">DSM 21851</strain>
    </source>
</reference>
<evidence type="ECO:0000313" key="2">
    <source>
        <dbReference type="EMBL" id="RAJ93091.1"/>
    </source>
</evidence>
<name>A0A327WN26_LARAB</name>
<dbReference type="RefSeq" id="WP_111630625.1">
    <property type="nucleotide sequence ID" value="NZ_QLMC01000006.1"/>
</dbReference>